<sequence>MSRPSSEICAAADTKDDDLKDDQVAIKPVQDGDSRETVQPAQEFRLYKRRFVGVIGMVILNIVSAMCWPWFGPISNNVAAEFDITLDEVTWLGNIVACIYLPSALLIPWFISRYGIRRACDVGAFFLIISSWVRYAGTVESLPRRGAYALLMFGQMFAAIAQPIFQCLGAKYSETWFDLRGRTTATMVMSISNPIGGAIGQLLSPLITPTRQSILVLGIICTAATPAVFLVGNAPPTPPTYAATHKSRSMLALLRRLLGIDQSEGDDFIRPRERIDFGLLWICFATLSGTTTAFSVLTNQIMEPYGYSSDTAGLLGATLLLAGIVAAVITAPLFDLVLTRHLTYSAKIAIPSIAVCWLAMIWAVKRDNEAGLFVLMAVTGVFSIAMMPVGLELACELTRNADGSSSLLWFGTNLFCIIFVLSEGALRADASADPPYNMHRALIFNGSFLMSTSGLIFFLKGKLARKEQDIAKIQEAREMNAPEVEP</sequence>
<dbReference type="GO" id="GO:0022857">
    <property type="term" value="F:transmembrane transporter activity"/>
    <property type="evidence" value="ECO:0007669"/>
    <property type="project" value="InterPro"/>
</dbReference>
<dbReference type="EMBL" id="KN880431">
    <property type="protein sequence ID" value="KIY74287.1"/>
    <property type="molecule type" value="Genomic_DNA"/>
</dbReference>
<keyword evidence="3 5" id="KW-1133">Transmembrane helix</keyword>
<dbReference type="AlphaFoldDB" id="A0A0D7BV55"/>
<feature type="transmembrane region" description="Helical" evidence="5">
    <location>
        <begin position="186"/>
        <end position="207"/>
    </location>
</feature>
<feature type="transmembrane region" description="Helical" evidence="5">
    <location>
        <begin position="279"/>
        <end position="302"/>
    </location>
</feature>
<feature type="transmembrane region" description="Helical" evidence="5">
    <location>
        <begin position="213"/>
        <end position="231"/>
    </location>
</feature>
<evidence type="ECO:0000256" key="4">
    <source>
        <dbReference type="ARBA" id="ARBA00023136"/>
    </source>
</evidence>
<reference evidence="6 7" key="1">
    <citation type="journal article" date="2015" name="Fungal Genet. Biol.">
        <title>Evolution of novel wood decay mechanisms in Agaricales revealed by the genome sequences of Fistulina hepatica and Cylindrobasidium torrendii.</title>
        <authorList>
            <person name="Floudas D."/>
            <person name="Held B.W."/>
            <person name="Riley R."/>
            <person name="Nagy L.G."/>
            <person name="Koehler G."/>
            <person name="Ransdell A.S."/>
            <person name="Younus H."/>
            <person name="Chow J."/>
            <person name="Chiniquy J."/>
            <person name="Lipzen A."/>
            <person name="Tritt A."/>
            <person name="Sun H."/>
            <person name="Haridas S."/>
            <person name="LaButti K."/>
            <person name="Ohm R.A."/>
            <person name="Kues U."/>
            <person name="Blanchette R.A."/>
            <person name="Grigoriev I.V."/>
            <person name="Minto R.E."/>
            <person name="Hibbett D.S."/>
        </authorList>
    </citation>
    <scope>NUCLEOTIDE SEQUENCE [LARGE SCALE GENOMIC DNA]</scope>
    <source>
        <strain evidence="6 7">FP15055 ss-10</strain>
    </source>
</reference>
<organism evidence="6 7">
    <name type="scientific">Cylindrobasidium torrendii FP15055 ss-10</name>
    <dbReference type="NCBI Taxonomy" id="1314674"/>
    <lineage>
        <taxon>Eukaryota</taxon>
        <taxon>Fungi</taxon>
        <taxon>Dikarya</taxon>
        <taxon>Basidiomycota</taxon>
        <taxon>Agaricomycotina</taxon>
        <taxon>Agaricomycetes</taxon>
        <taxon>Agaricomycetidae</taxon>
        <taxon>Agaricales</taxon>
        <taxon>Marasmiineae</taxon>
        <taxon>Physalacriaceae</taxon>
        <taxon>Cylindrobasidium</taxon>
    </lineage>
</organism>
<dbReference type="InterPro" id="IPR011701">
    <property type="entry name" value="MFS"/>
</dbReference>
<feature type="transmembrane region" description="Helical" evidence="5">
    <location>
        <begin position="91"/>
        <end position="111"/>
    </location>
</feature>
<feature type="transmembrane region" description="Helical" evidence="5">
    <location>
        <begin position="370"/>
        <end position="395"/>
    </location>
</feature>
<evidence type="ECO:0000256" key="1">
    <source>
        <dbReference type="ARBA" id="ARBA00004141"/>
    </source>
</evidence>
<feature type="transmembrane region" description="Helical" evidence="5">
    <location>
        <begin position="407"/>
        <end position="426"/>
    </location>
</feature>
<keyword evidence="7" id="KW-1185">Reference proteome</keyword>
<dbReference type="InterPro" id="IPR036259">
    <property type="entry name" value="MFS_trans_sf"/>
</dbReference>
<evidence type="ECO:0000256" key="2">
    <source>
        <dbReference type="ARBA" id="ARBA00022692"/>
    </source>
</evidence>
<evidence type="ECO:0000256" key="5">
    <source>
        <dbReference type="SAM" id="Phobius"/>
    </source>
</evidence>
<dbReference type="Gene3D" id="1.20.1250.20">
    <property type="entry name" value="MFS general substrate transporter like domains"/>
    <property type="match status" value="2"/>
</dbReference>
<dbReference type="SUPFAM" id="SSF103473">
    <property type="entry name" value="MFS general substrate transporter"/>
    <property type="match status" value="1"/>
</dbReference>
<feature type="transmembrane region" description="Helical" evidence="5">
    <location>
        <begin position="147"/>
        <end position="165"/>
    </location>
</feature>
<dbReference type="InterPro" id="IPR049680">
    <property type="entry name" value="FLVCR1-2_SLC49-like"/>
</dbReference>
<evidence type="ECO:0000313" key="7">
    <source>
        <dbReference type="Proteomes" id="UP000054007"/>
    </source>
</evidence>
<comment type="subcellular location">
    <subcellularLocation>
        <location evidence="1">Membrane</location>
        <topology evidence="1">Multi-pass membrane protein</topology>
    </subcellularLocation>
</comment>
<keyword evidence="2 5" id="KW-0812">Transmembrane</keyword>
<dbReference type="Pfam" id="PF07690">
    <property type="entry name" value="MFS_1"/>
    <property type="match status" value="1"/>
</dbReference>
<feature type="transmembrane region" description="Helical" evidence="5">
    <location>
        <begin position="438"/>
        <end position="459"/>
    </location>
</feature>
<name>A0A0D7BV55_9AGAR</name>
<evidence type="ECO:0000256" key="3">
    <source>
        <dbReference type="ARBA" id="ARBA00022989"/>
    </source>
</evidence>
<feature type="transmembrane region" description="Helical" evidence="5">
    <location>
        <begin position="314"/>
        <end position="334"/>
    </location>
</feature>
<dbReference type="OrthoDB" id="422206at2759"/>
<protein>
    <submittedName>
        <fullName evidence="6">MFS general substrate transporter</fullName>
    </submittedName>
</protein>
<gene>
    <name evidence="6" type="ORF">CYLTODRAFT_416134</name>
</gene>
<dbReference type="Proteomes" id="UP000054007">
    <property type="component" value="Unassembled WGS sequence"/>
</dbReference>
<dbReference type="PANTHER" id="PTHR10924">
    <property type="entry name" value="MAJOR FACILITATOR SUPERFAMILY PROTEIN-RELATED"/>
    <property type="match status" value="1"/>
</dbReference>
<feature type="transmembrane region" description="Helical" evidence="5">
    <location>
        <begin position="51"/>
        <end position="71"/>
    </location>
</feature>
<dbReference type="GO" id="GO:0016020">
    <property type="term" value="C:membrane"/>
    <property type="evidence" value="ECO:0007669"/>
    <property type="project" value="UniProtKB-SubCell"/>
</dbReference>
<evidence type="ECO:0000313" key="6">
    <source>
        <dbReference type="EMBL" id="KIY74287.1"/>
    </source>
</evidence>
<keyword evidence="4 5" id="KW-0472">Membrane</keyword>
<proteinExistence type="predicted"/>
<accession>A0A0D7BV55</accession>
<dbReference type="PANTHER" id="PTHR10924:SF6">
    <property type="entry name" value="SOLUTE CARRIER FAMILY 49 MEMBER A3"/>
    <property type="match status" value="1"/>
</dbReference>